<dbReference type="PANTHER" id="PTHR10366">
    <property type="entry name" value="NAD DEPENDENT EPIMERASE/DEHYDRATASE"/>
    <property type="match status" value="1"/>
</dbReference>
<organism evidence="5 6">
    <name type="scientific">Aspergillus ustus</name>
    <dbReference type="NCBI Taxonomy" id="40382"/>
    <lineage>
        <taxon>Eukaryota</taxon>
        <taxon>Fungi</taxon>
        <taxon>Dikarya</taxon>
        <taxon>Ascomycota</taxon>
        <taxon>Pezizomycotina</taxon>
        <taxon>Eurotiomycetes</taxon>
        <taxon>Eurotiomycetidae</taxon>
        <taxon>Eurotiales</taxon>
        <taxon>Aspergillaceae</taxon>
        <taxon>Aspergillus</taxon>
        <taxon>Aspergillus subgen. Nidulantes</taxon>
    </lineage>
</organism>
<dbReference type="InterPro" id="IPR036291">
    <property type="entry name" value="NAD(P)-bd_dom_sf"/>
</dbReference>
<feature type="compositionally biased region" description="Pro residues" evidence="3">
    <location>
        <begin position="1"/>
        <end position="10"/>
    </location>
</feature>
<dbReference type="EMBL" id="JOMC01000031">
    <property type="protein sequence ID" value="KIA75870.1"/>
    <property type="molecule type" value="Genomic_DNA"/>
</dbReference>
<comment type="caution">
    <text evidence="5">The sequence shown here is derived from an EMBL/GenBank/DDBJ whole genome shotgun (WGS) entry which is preliminary data.</text>
</comment>
<gene>
    <name evidence="5" type="ORF">HK57_00344</name>
</gene>
<dbReference type="Pfam" id="PF01370">
    <property type="entry name" value="Epimerase"/>
    <property type="match status" value="1"/>
</dbReference>
<accession>A0A0C1C445</accession>
<dbReference type="GO" id="GO:0016616">
    <property type="term" value="F:oxidoreductase activity, acting on the CH-OH group of donors, NAD or NADP as acceptor"/>
    <property type="evidence" value="ECO:0007669"/>
    <property type="project" value="TreeGrafter"/>
</dbReference>
<dbReference type="PANTHER" id="PTHR10366:SF564">
    <property type="entry name" value="STEROL-4-ALPHA-CARBOXYLATE 3-DEHYDROGENASE, DECARBOXYLATING"/>
    <property type="match status" value="1"/>
</dbReference>
<name>A0A0C1C445_ASPUT</name>
<dbReference type="InterPro" id="IPR050425">
    <property type="entry name" value="NAD(P)_dehydrat-like"/>
</dbReference>
<proteinExistence type="inferred from homology"/>
<feature type="compositionally biased region" description="Low complexity" evidence="3">
    <location>
        <begin position="30"/>
        <end position="52"/>
    </location>
</feature>
<dbReference type="Proteomes" id="UP000053475">
    <property type="component" value="Unassembled WGS sequence"/>
</dbReference>
<dbReference type="AlphaFoldDB" id="A0A0C1C445"/>
<feature type="compositionally biased region" description="Low complexity" evidence="3">
    <location>
        <begin position="11"/>
        <end position="22"/>
    </location>
</feature>
<evidence type="ECO:0000313" key="5">
    <source>
        <dbReference type="EMBL" id="KIA75870.1"/>
    </source>
</evidence>
<evidence type="ECO:0000313" key="6">
    <source>
        <dbReference type="Proteomes" id="UP000053475"/>
    </source>
</evidence>
<dbReference type="SUPFAM" id="SSF51735">
    <property type="entry name" value="NAD(P)-binding Rossmann-fold domains"/>
    <property type="match status" value="1"/>
</dbReference>
<sequence>MADSTPPSPDKPASSSAVADSPSPSPSPFRSPSSPLSPRFSSFSSSSQTDPRPLVLVTGGTGFLAKWVIATLLSQTTPSPPPPTTTTPPYRIRTTLRSLSRIEEIKSSLREASIPQSTITSSLEFLPADLSSNDGWTTALKDVTYVQHIASPFPAHPPKDEYDLIIPAVEGTKRVLRAAKDAGVRRVVLTSSFAAIAYGARHLGRDPAVPIIEDDWTDLSKPRLVPAYAKSKTLAEQAAWELVEGESGGSMFGSEAGSRGTSGNKMELVVINPVNIYGPALGREDCTTFRSISEFLEGNAPGIPRVQFGVVDVRDCAALHVLAMTHAAASAERFICIGGREEGGGGGGGMLWMEEMARILRTKLGEKGKKVPALVLPDVLVRGVAMFMPVAKLLLADLGVRRVISGKKAREMLGWESRYSSEEAILAAAESILKFNGPPAEAES</sequence>
<evidence type="ECO:0000259" key="4">
    <source>
        <dbReference type="Pfam" id="PF01370"/>
    </source>
</evidence>
<evidence type="ECO:0000256" key="1">
    <source>
        <dbReference type="ARBA" id="ARBA00023002"/>
    </source>
</evidence>
<dbReference type="Gene3D" id="3.40.50.720">
    <property type="entry name" value="NAD(P)-binding Rossmann-like Domain"/>
    <property type="match status" value="1"/>
</dbReference>
<dbReference type="InterPro" id="IPR001509">
    <property type="entry name" value="Epimerase_deHydtase"/>
</dbReference>
<reference evidence="5 6" key="1">
    <citation type="submission" date="2014-11" db="EMBL/GenBank/DDBJ databases">
        <title>Genomics derived discovery of secondary metabolites biosynthetic gene clusters in Aspergillus ustus.</title>
        <authorList>
            <person name="Pi B."/>
            <person name="Dai F."/>
            <person name="Song X."/>
            <person name="Zhu C."/>
            <person name="Li H."/>
            <person name="Yu D."/>
        </authorList>
    </citation>
    <scope>NUCLEOTIDE SEQUENCE [LARGE SCALE GENOMIC DNA]</scope>
    <source>
        <strain evidence="5 6">3.3904</strain>
    </source>
</reference>
<comment type="similarity">
    <text evidence="2">Belongs to the NAD(P)-dependent epimerase/dehydratase family. Dihydroflavonol-4-reductase subfamily.</text>
</comment>
<feature type="region of interest" description="Disordered" evidence="3">
    <location>
        <begin position="1"/>
        <end position="52"/>
    </location>
</feature>
<evidence type="ECO:0000256" key="2">
    <source>
        <dbReference type="ARBA" id="ARBA00023445"/>
    </source>
</evidence>
<keyword evidence="6" id="KW-1185">Reference proteome</keyword>
<feature type="domain" description="NAD-dependent epimerase/dehydratase" evidence="4">
    <location>
        <begin position="55"/>
        <end position="330"/>
    </location>
</feature>
<keyword evidence="1" id="KW-0560">Oxidoreductase</keyword>
<evidence type="ECO:0000256" key="3">
    <source>
        <dbReference type="SAM" id="MobiDB-lite"/>
    </source>
</evidence>
<protein>
    <submittedName>
        <fullName evidence="5">NAD dependent dehydratase</fullName>
    </submittedName>
</protein>